<evidence type="ECO:0000259" key="3">
    <source>
        <dbReference type="Pfam" id="PF11961"/>
    </source>
</evidence>
<dbReference type="PaxDb" id="4081-Solyc10g084880.2.1"/>
<dbReference type="EnsemblPlants" id="Solyc10g084880.3.1">
    <property type="protein sequence ID" value="Solyc10g084880.3.1.1"/>
    <property type="gene ID" value="Solyc10g084880.3"/>
</dbReference>
<evidence type="ECO:0000259" key="2">
    <source>
        <dbReference type="Pfam" id="PF05003"/>
    </source>
</evidence>
<dbReference type="OMA" id="ENRQWSE"/>
<keyword evidence="1" id="KW-0472">Membrane</keyword>
<feature type="transmembrane region" description="Helical" evidence="1">
    <location>
        <begin position="6"/>
        <end position="26"/>
    </location>
</feature>
<dbReference type="Proteomes" id="UP000004994">
    <property type="component" value="Chromosome 10"/>
</dbReference>
<proteinExistence type="predicted"/>
<feature type="domain" description="DUF3475" evidence="3">
    <location>
        <begin position="74"/>
        <end position="128"/>
    </location>
</feature>
<dbReference type="SMR" id="A0A3Q7INM5"/>
<evidence type="ECO:0000313" key="4">
    <source>
        <dbReference type="EnsemblPlants" id="Solyc10g084880.3.1.1"/>
    </source>
</evidence>
<reference evidence="4" key="1">
    <citation type="journal article" date="2012" name="Nature">
        <title>The tomato genome sequence provides insights into fleshy fruit evolution.</title>
        <authorList>
            <consortium name="Tomato Genome Consortium"/>
        </authorList>
    </citation>
    <scope>NUCLEOTIDE SEQUENCE [LARGE SCALE GENOMIC DNA]</scope>
    <source>
        <strain evidence="4">cv. Heinz 1706</strain>
    </source>
</reference>
<protein>
    <recommendedName>
        <fullName evidence="6">Avr9/Cf-9 rapidly elicited protein 137</fullName>
    </recommendedName>
</protein>
<evidence type="ECO:0000256" key="1">
    <source>
        <dbReference type="SAM" id="Phobius"/>
    </source>
</evidence>
<dbReference type="Pfam" id="PF05003">
    <property type="entry name" value="DUF668"/>
    <property type="match status" value="1"/>
</dbReference>
<organism evidence="4">
    <name type="scientific">Solanum lycopersicum</name>
    <name type="common">Tomato</name>
    <name type="synonym">Lycopersicon esculentum</name>
    <dbReference type="NCBI Taxonomy" id="4081"/>
    <lineage>
        <taxon>Eukaryota</taxon>
        <taxon>Viridiplantae</taxon>
        <taxon>Streptophyta</taxon>
        <taxon>Embryophyta</taxon>
        <taxon>Tracheophyta</taxon>
        <taxon>Spermatophyta</taxon>
        <taxon>Magnoliopsida</taxon>
        <taxon>eudicotyledons</taxon>
        <taxon>Gunneridae</taxon>
        <taxon>Pentapetalae</taxon>
        <taxon>asterids</taxon>
        <taxon>lamiids</taxon>
        <taxon>Solanales</taxon>
        <taxon>Solanaceae</taxon>
        <taxon>Solanoideae</taxon>
        <taxon>Solaneae</taxon>
        <taxon>Solanum</taxon>
        <taxon>Solanum subgen. Lycopersicon</taxon>
    </lineage>
</organism>
<dbReference type="PANTHER" id="PTHR31371:SF13">
    <property type="entry name" value="OS05G0457600 PROTEIN"/>
    <property type="match status" value="1"/>
</dbReference>
<dbReference type="Gramene" id="Solyc10g084880.3.1">
    <property type="protein sequence ID" value="Solyc10g084880.3.1.1"/>
    <property type="gene ID" value="Solyc10g084880.3"/>
</dbReference>
<keyword evidence="1" id="KW-1133">Transmembrane helix</keyword>
<keyword evidence="5" id="KW-1185">Reference proteome</keyword>
<accession>A0A3Q7INM5</accession>
<reference evidence="4" key="2">
    <citation type="submission" date="2019-01" db="UniProtKB">
        <authorList>
            <consortium name="EnsemblPlants"/>
        </authorList>
    </citation>
    <scope>IDENTIFICATION</scope>
    <source>
        <strain evidence="4">cv. Heinz 1706</strain>
    </source>
</reference>
<dbReference type="InParanoid" id="A0A3Q7INM5"/>
<evidence type="ECO:0000313" key="5">
    <source>
        <dbReference type="Proteomes" id="UP000004994"/>
    </source>
</evidence>
<dbReference type="AlphaFoldDB" id="A0A3Q7INM5"/>
<dbReference type="PANTHER" id="PTHR31371">
    <property type="entry name" value="BNAC09G50660D PROTEIN"/>
    <property type="match status" value="1"/>
</dbReference>
<name>A0A3Q7INM5_SOLLC</name>
<keyword evidence="1" id="KW-0812">Transmembrane</keyword>
<feature type="transmembrane region" description="Helical" evidence="1">
    <location>
        <begin position="38"/>
        <end position="57"/>
    </location>
</feature>
<feature type="domain" description="DUF668" evidence="2">
    <location>
        <begin position="371"/>
        <end position="458"/>
    </location>
</feature>
<evidence type="ECO:0008006" key="6">
    <source>
        <dbReference type="Google" id="ProtNLM"/>
    </source>
</evidence>
<dbReference type="STRING" id="4081.A0A3Q7INM5"/>
<dbReference type="InterPro" id="IPR021864">
    <property type="entry name" value="DUF3475"/>
</dbReference>
<gene>
    <name evidence="4" type="primary">LOC100134881</name>
</gene>
<dbReference type="InterPro" id="IPR007700">
    <property type="entry name" value="DUF668"/>
</dbReference>
<sequence>CFSSSSSIYISSISILNILAASTIFIYQRTRKKTQKHINIPFIYLFLSMVGFAKMGWRSSDSSKTGDDMNKMGILSFETAKIMSRLLCLYKSLSESEISNLKTEMNSRGVSYLNSKDEGFLLSLACAERLEDLDKAAAAVSRLGHKCTDFGLNRFDLVYTDLKLGIIDFGKLEYGSKDIEKRVFKMEKLINATSGLYAALESLAELEVSERKMKQWTERKGSGRLQKVNLDVFHQKLEQQRKQVRQFRENSLWNQTFDKSVGHMARIVCIIYARICIVFGPYIPILPSLSLRNMRSSQQKEILKVQPENCLIEPIREQIISRSGPIPTTSKPTLVRFYSRKSIFFLCEDEGFGVDKLAKNNRVFHAAGPLTVGGAGLALRYANVITLVEKYSNPSESVDLSSRENLYQMLPVNLKKTVRSKLSKNLKCMDEDESLAEGWRDALKQIMEWLAPMAHNTINWQLERNLEKTKFDIKPSVLLLQTLHFSDKEKTEAAIADILVGLSCICKCENRQWSES</sequence>
<dbReference type="GO" id="GO:0045927">
    <property type="term" value="P:positive regulation of growth"/>
    <property type="evidence" value="ECO:0007669"/>
    <property type="project" value="InterPro"/>
</dbReference>
<dbReference type="Pfam" id="PF11961">
    <property type="entry name" value="DUF3475"/>
    <property type="match status" value="1"/>
</dbReference>